<protein>
    <submittedName>
        <fullName evidence="2">Uncharacterized protein</fullName>
    </submittedName>
</protein>
<dbReference type="OrthoDB" id="2596528at2759"/>
<dbReference type="InParanoid" id="A0A1Y1UIF8"/>
<sequence>MDYLDILSSRSLLLFARPNKVTRSKSISDSLSSDDSPDSTPSSPNAQLPDPTPALIAMPIQSLIEGSSDSVYFLLTHVLATAFQPAPQAGSPGGDSFFGGGLGGTPKEVVGEAELLVWKEMDRAKMFGRELGQWFRGHGNSRISEGELERMASKWGLELEPLGGVTDAPMKGSQRSDIDLESFGSTHSIPCAVVRA</sequence>
<gene>
    <name evidence="2" type="ORF">BD324DRAFT_650879</name>
</gene>
<reference evidence="2 3" key="1">
    <citation type="submission" date="2017-03" db="EMBL/GenBank/DDBJ databases">
        <title>Widespread Adenine N6-methylation of Active Genes in Fungi.</title>
        <authorList>
            <consortium name="DOE Joint Genome Institute"/>
            <person name="Mondo S.J."/>
            <person name="Dannebaum R.O."/>
            <person name="Kuo R.C."/>
            <person name="Louie K.B."/>
            <person name="Bewick A.J."/>
            <person name="Labutti K."/>
            <person name="Haridas S."/>
            <person name="Kuo A."/>
            <person name="Salamov A."/>
            <person name="Ahrendt S.R."/>
            <person name="Lau R."/>
            <person name="Bowen B.P."/>
            <person name="Lipzen A."/>
            <person name="Sullivan W."/>
            <person name="Andreopoulos W.B."/>
            <person name="Clum A."/>
            <person name="Lindquist E."/>
            <person name="Daum C."/>
            <person name="Northen T.R."/>
            <person name="Ramamoorthy G."/>
            <person name="Schmitz R.J."/>
            <person name="Gryganskyi A."/>
            <person name="Culley D."/>
            <person name="Magnuson J."/>
            <person name="James T.Y."/>
            <person name="O'Malley M.A."/>
            <person name="Stajich J.E."/>
            <person name="Spatafora J.W."/>
            <person name="Visel A."/>
            <person name="Grigoriev I.V."/>
        </authorList>
    </citation>
    <scope>NUCLEOTIDE SEQUENCE [LARGE SCALE GENOMIC DNA]</scope>
    <source>
        <strain evidence="2 3">NRRL Y-17943</strain>
    </source>
</reference>
<evidence type="ECO:0000313" key="2">
    <source>
        <dbReference type="EMBL" id="ORX37274.1"/>
    </source>
</evidence>
<accession>A0A1Y1UIF8</accession>
<dbReference type="Proteomes" id="UP000193218">
    <property type="component" value="Unassembled WGS sequence"/>
</dbReference>
<dbReference type="AlphaFoldDB" id="A0A1Y1UIF8"/>
<name>A0A1Y1UIF8_9TREE</name>
<evidence type="ECO:0000256" key="1">
    <source>
        <dbReference type="SAM" id="MobiDB-lite"/>
    </source>
</evidence>
<keyword evidence="3" id="KW-1185">Reference proteome</keyword>
<feature type="region of interest" description="Disordered" evidence="1">
    <location>
        <begin position="21"/>
        <end position="52"/>
    </location>
</feature>
<dbReference type="GeneID" id="33560033"/>
<evidence type="ECO:0000313" key="3">
    <source>
        <dbReference type="Proteomes" id="UP000193218"/>
    </source>
</evidence>
<organism evidence="2 3">
    <name type="scientific">Kockovaella imperatae</name>
    <dbReference type="NCBI Taxonomy" id="4999"/>
    <lineage>
        <taxon>Eukaryota</taxon>
        <taxon>Fungi</taxon>
        <taxon>Dikarya</taxon>
        <taxon>Basidiomycota</taxon>
        <taxon>Agaricomycotina</taxon>
        <taxon>Tremellomycetes</taxon>
        <taxon>Tremellales</taxon>
        <taxon>Cuniculitremaceae</taxon>
        <taxon>Kockovaella</taxon>
    </lineage>
</organism>
<proteinExistence type="predicted"/>
<dbReference type="RefSeq" id="XP_021871312.1">
    <property type="nucleotide sequence ID" value="XM_022018224.1"/>
</dbReference>
<comment type="caution">
    <text evidence="2">The sequence shown here is derived from an EMBL/GenBank/DDBJ whole genome shotgun (WGS) entry which is preliminary data.</text>
</comment>
<feature type="compositionally biased region" description="Low complexity" evidence="1">
    <location>
        <begin position="24"/>
        <end position="44"/>
    </location>
</feature>
<dbReference type="EMBL" id="NBSH01000006">
    <property type="protein sequence ID" value="ORX37274.1"/>
    <property type="molecule type" value="Genomic_DNA"/>
</dbReference>